<dbReference type="GO" id="GO:0016887">
    <property type="term" value="F:ATP hydrolysis activity"/>
    <property type="evidence" value="ECO:0007669"/>
    <property type="project" value="InterPro"/>
</dbReference>
<dbReference type="GO" id="GO:0005524">
    <property type="term" value="F:ATP binding"/>
    <property type="evidence" value="ECO:0007669"/>
    <property type="project" value="UniProtKB-KW"/>
</dbReference>
<dbReference type="SMART" id="SM00382">
    <property type="entry name" value="AAA"/>
    <property type="match status" value="1"/>
</dbReference>
<evidence type="ECO:0000256" key="2">
    <source>
        <dbReference type="ARBA" id="ARBA00022448"/>
    </source>
</evidence>
<proteinExistence type="inferred from homology"/>
<gene>
    <name evidence="6" type="ORF">S06H3_09880</name>
</gene>
<comment type="caution">
    <text evidence="6">The sequence shown here is derived from an EMBL/GenBank/DDBJ whole genome shotgun (WGS) entry which is preliminary data.</text>
</comment>
<evidence type="ECO:0000313" key="6">
    <source>
        <dbReference type="EMBL" id="GAI17999.1"/>
    </source>
</evidence>
<evidence type="ECO:0000259" key="5">
    <source>
        <dbReference type="PROSITE" id="PS50893"/>
    </source>
</evidence>
<evidence type="ECO:0000256" key="4">
    <source>
        <dbReference type="ARBA" id="ARBA00022840"/>
    </source>
</evidence>
<keyword evidence="2" id="KW-0813">Transport</keyword>
<evidence type="ECO:0000256" key="3">
    <source>
        <dbReference type="ARBA" id="ARBA00022741"/>
    </source>
</evidence>
<organism evidence="6">
    <name type="scientific">marine sediment metagenome</name>
    <dbReference type="NCBI Taxonomy" id="412755"/>
    <lineage>
        <taxon>unclassified sequences</taxon>
        <taxon>metagenomes</taxon>
        <taxon>ecological metagenomes</taxon>
    </lineage>
</organism>
<dbReference type="InterPro" id="IPR003439">
    <property type="entry name" value="ABC_transporter-like_ATP-bd"/>
</dbReference>
<dbReference type="InterPro" id="IPR050683">
    <property type="entry name" value="Bact_Polysacc_Export_ATP-bd"/>
</dbReference>
<reference evidence="6" key="1">
    <citation type="journal article" date="2014" name="Front. Microbiol.">
        <title>High frequency of phylogenetically diverse reductive dehalogenase-homologous genes in deep subseafloor sedimentary metagenomes.</title>
        <authorList>
            <person name="Kawai M."/>
            <person name="Futagami T."/>
            <person name="Toyoda A."/>
            <person name="Takaki Y."/>
            <person name="Nishi S."/>
            <person name="Hori S."/>
            <person name="Arai W."/>
            <person name="Tsubouchi T."/>
            <person name="Morono Y."/>
            <person name="Uchiyama I."/>
            <person name="Ito T."/>
            <person name="Fujiyama A."/>
            <person name="Inagaki F."/>
            <person name="Takami H."/>
        </authorList>
    </citation>
    <scope>NUCLEOTIDE SEQUENCE</scope>
    <source>
        <strain evidence="6">Expedition CK06-06</strain>
    </source>
</reference>
<dbReference type="PROSITE" id="PS00211">
    <property type="entry name" value="ABC_TRANSPORTER_1"/>
    <property type="match status" value="1"/>
</dbReference>
<dbReference type="PROSITE" id="PS50893">
    <property type="entry name" value="ABC_TRANSPORTER_2"/>
    <property type="match status" value="1"/>
</dbReference>
<dbReference type="InterPro" id="IPR017871">
    <property type="entry name" value="ABC_transporter-like_CS"/>
</dbReference>
<protein>
    <recommendedName>
        <fullName evidence="5">ABC transporter domain-containing protein</fullName>
    </recommendedName>
</protein>
<dbReference type="InterPro" id="IPR027417">
    <property type="entry name" value="P-loop_NTPase"/>
</dbReference>
<dbReference type="SUPFAM" id="SSF52540">
    <property type="entry name" value="P-loop containing nucleoside triphosphate hydrolases"/>
    <property type="match status" value="1"/>
</dbReference>
<dbReference type="CDD" id="cd03220">
    <property type="entry name" value="ABC_KpsT_Wzt"/>
    <property type="match status" value="1"/>
</dbReference>
<feature type="non-terminal residue" evidence="6">
    <location>
        <position position="1"/>
    </location>
</feature>
<dbReference type="Pfam" id="PF00005">
    <property type="entry name" value="ABC_tran"/>
    <property type="match status" value="1"/>
</dbReference>
<dbReference type="InterPro" id="IPR015860">
    <property type="entry name" value="ABC_transpr_TagH-like"/>
</dbReference>
<feature type="non-terminal residue" evidence="6">
    <location>
        <position position="284"/>
    </location>
</feature>
<feature type="domain" description="ABC transporter" evidence="5">
    <location>
        <begin position="48"/>
        <end position="270"/>
    </location>
</feature>
<dbReference type="Gene3D" id="3.40.50.300">
    <property type="entry name" value="P-loop containing nucleotide triphosphate hydrolases"/>
    <property type="match status" value="1"/>
</dbReference>
<dbReference type="EMBL" id="BARV01004451">
    <property type="protein sequence ID" value="GAI17999.1"/>
    <property type="molecule type" value="Genomic_DNA"/>
</dbReference>
<keyword evidence="3" id="KW-0547">Nucleotide-binding</keyword>
<dbReference type="PANTHER" id="PTHR46743">
    <property type="entry name" value="TEICHOIC ACIDS EXPORT ATP-BINDING PROTEIN TAGH"/>
    <property type="match status" value="1"/>
</dbReference>
<dbReference type="InterPro" id="IPR003593">
    <property type="entry name" value="AAA+_ATPase"/>
</dbReference>
<sequence length="284" mass="31314">TMNNVVIHVENLGKRYRVGQLEPYKTLRDTLVNTVSAPIHAVTSAFHQRRSKIDRSPSDNTIWAIRNVSFDVEQGEVIGVIGRNGAGKTTLLKVLTRITTPTEGYAKIYGRVGALLEVSWGFGHPELTGRENIYLMGAVLGMKRAETDRKFAEIVDFSGVEKFLDTPMKRYSSGMRMRLTFSVAAHLEPEILLVDEVLAVGDVAFQQKCLGKMGDVARGGRTVLFVSHDMGAIQNLCGRCVLLEEGRIQSIGRTGDIINEYLATSLAISNIPLAERRNAQRGVP</sequence>
<dbReference type="PANTHER" id="PTHR46743:SF2">
    <property type="entry name" value="TEICHOIC ACIDS EXPORT ATP-BINDING PROTEIN TAGH"/>
    <property type="match status" value="1"/>
</dbReference>
<evidence type="ECO:0000256" key="1">
    <source>
        <dbReference type="ARBA" id="ARBA00005417"/>
    </source>
</evidence>
<dbReference type="GO" id="GO:0140359">
    <property type="term" value="F:ABC-type transporter activity"/>
    <property type="evidence" value="ECO:0007669"/>
    <property type="project" value="InterPro"/>
</dbReference>
<keyword evidence="4" id="KW-0067">ATP-binding</keyword>
<name>X1NH70_9ZZZZ</name>
<dbReference type="AlphaFoldDB" id="X1NH70"/>
<comment type="similarity">
    <text evidence="1">Belongs to the ABC transporter superfamily.</text>
</comment>
<dbReference type="GO" id="GO:0016020">
    <property type="term" value="C:membrane"/>
    <property type="evidence" value="ECO:0007669"/>
    <property type="project" value="InterPro"/>
</dbReference>
<accession>X1NH70</accession>